<reference evidence="8" key="1">
    <citation type="submission" date="2017-08" db="EMBL/GenBank/DDBJ databases">
        <authorList>
            <person name="Varghese N."/>
            <person name="Submissions S."/>
        </authorList>
    </citation>
    <scope>NUCLEOTIDE SEQUENCE [LARGE SCALE GENOMIC DNA]</scope>
    <source>
        <strain evidence="8">JC22</strain>
    </source>
</reference>
<dbReference type="InterPro" id="IPR013785">
    <property type="entry name" value="Aldolase_TIM"/>
</dbReference>
<keyword evidence="6" id="KW-0411">Iron-sulfur</keyword>
<dbReference type="InterPro" id="IPR058240">
    <property type="entry name" value="rSAM_sf"/>
</dbReference>
<dbReference type="RefSeq" id="WP_161946688.1">
    <property type="nucleotide sequence ID" value="NZ_OBMQ01000008.1"/>
</dbReference>
<dbReference type="GO" id="GO:0051539">
    <property type="term" value="F:4 iron, 4 sulfur cluster binding"/>
    <property type="evidence" value="ECO:0007669"/>
    <property type="project" value="UniProtKB-KW"/>
</dbReference>
<dbReference type="Proteomes" id="UP000219636">
    <property type="component" value="Unassembled WGS sequence"/>
</dbReference>
<keyword evidence="4" id="KW-0479">Metal-binding</keyword>
<evidence type="ECO:0000256" key="6">
    <source>
        <dbReference type="ARBA" id="ARBA00023014"/>
    </source>
</evidence>
<dbReference type="GO" id="GO:0004748">
    <property type="term" value="F:ribonucleoside-diphosphate reductase activity, thioredoxin disulfide as acceptor"/>
    <property type="evidence" value="ECO:0007669"/>
    <property type="project" value="TreeGrafter"/>
</dbReference>
<evidence type="ECO:0000256" key="5">
    <source>
        <dbReference type="ARBA" id="ARBA00023004"/>
    </source>
</evidence>
<proteinExistence type="predicted"/>
<dbReference type="SFLD" id="SFLDG01066">
    <property type="entry name" value="organic_radical-activating_enz"/>
    <property type="match status" value="1"/>
</dbReference>
<dbReference type="EMBL" id="OBMQ01000008">
    <property type="protein sequence ID" value="SOC15766.1"/>
    <property type="molecule type" value="Genomic_DNA"/>
</dbReference>
<dbReference type="AlphaFoldDB" id="A0A285T376"/>
<dbReference type="PANTHER" id="PTHR30352">
    <property type="entry name" value="PYRUVATE FORMATE-LYASE-ACTIVATING ENZYME"/>
    <property type="match status" value="1"/>
</dbReference>
<keyword evidence="3" id="KW-0949">S-adenosyl-L-methionine</keyword>
<dbReference type="SFLD" id="SFLDS00029">
    <property type="entry name" value="Radical_SAM"/>
    <property type="match status" value="1"/>
</dbReference>
<dbReference type="PANTHER" id="PTHR30352:SF2">
    <property type="entry name" value="ANAEROBIC RIBONUCLEOSIDE-TRIPHOSPHATE REDUCTASE-ACTIVATING PROTEIN"/>
    <property type="match status" value="1"/>
</dbReference>
<evidence type="ECO:0000313" key="7">
    <source>
        <dbReference type="EMBL" id="SOC15766.1"/>
    </source>
</evidence>
<keyword evidence="5" id="KW-0408">Iron</keyword>
<dbReference type="Pfam" id="PF13353">
    <property type="entry name" value="Fer4_12"/>
    <property type="match status" value="1"/>
</dbReference>
<dbReference type="Gene3D" id="3.20.20.70">
    <property type="entry name" value="Aldolase class I"/>
    <property type="match status" value="1"/>
</dbReference>
<evidence type="ECO:0000256" key="3">
    <source>
        <dbReference type="ARBA" id="ARBA00022691"/>
    </source>
</evidence>
<name>A0A285T376_9BACL</name>
<dbReference type="InterPro" id="IPR012837">
    <property type="entry name" value="NrdG"/>
</dbReference>
<dbReference type="InterPro" id="IPR007197">
    <property type="entry name" value="rSAM"/>
</dbReference>
<dbReference type="GO" id="GO:0046872">
    <property type="term" value="F:metal ion binding"/>
    <property type="evidence" value="ECO:0007669"/>
    <property type="project" value="UniProtKB-KW"/>
</dbReference>
<evidence type="ECO:0000313" key="8">
    <source>
        <dbReference type="Proteomes" id="UP000219636"/>
    </source>
</evidence>
<dbReference type="SFLD" id="SFLDF00299">
    <property type="entry name" value="anaerobic_ribonucleoside-triph"/>
    <property type="match status" value="1"/>
</dbReference>
<evidence type="ECO:0000256" key="4">
    <source>
        <dbReference type="ARBA" id="ARBA00022723"/>
    </source>
</evidence>
<organism evidence="7 8">
    <name type="scientific">Ureibacillus xyleni</name>
    <dbReference type="NCBI Taxonomy" id="614648"/>
    <lineage>
        <taxon>Bacteria</taxon>
        <taxon>Bacillati</taxon>
        <taxon>Bacillota</taxon>
        <taxon>Bacilli</taxon>
        <taxon>Bacillales</taxon>
        <taxon>Caryophanaceae</taxon>
        <taxon>Ureibacillus</taxon>
    </lineage>
</organism>
<gene>
    <name evidence="7" type="ORF">SAMN05880501_108139</name>
</gene>
<evidence type="ECO:0000256" key="2">
    <source>
        <dbReference type="ARBA" id="ARBA00022485"/>
    </source>
</evidence>
<comment type="cofactor">
    <cofactor evidence="1">
        <name>[4Fe-4S] cluster</name>
        <dbReference type="ChEBI" id="CHEBI:49883"/>
    </cofactor>
</comment>
<dbReference type="InterPro" id="IPR034457">
    <property type="entry name" value="Organic_radical-activating"/>
</dbReference>
<protein>
    <submittedName>
        <fullName evidence="7">Anaerobic ribonucleoside-triphosphate reductase activating protein</fullName>
    </submittedName>
</protein>
<dbReference type="SUPFAM" id="SSF102114">
    <property type="entry name" value="Radical SAM enzymes"/>
    <property type="match status" value="1"/>
</dbReference>
<dbReference type="CDD" id="cd01335">
    <property type="entry name" value="Radical_SAM"/>
    <property type="match status" value="1"/>
</dbReference>
<dbReference type="GO" id="GO:0043365">
    <property type="term" value="F:[formate-C-acetyltransferase]-activating enzyme activity"/>
    <property type="evidence" value="ECO:0007669"/>
    <property type="project" value="InterPro"/>
</dbReference>
<sequence>MQIERIFFPLETLGYGKRIGIWTIGCPHACFNCSNPELWDENKSKDLPLSYIYQMLRAIKDPIDGVTISGGEPFKQVEELSEIIRFIVTNITDDILVYSGYTLKQLKNWESPHVEYILSNIAALVDGKYVEEKNDNSPLKGSSNQEIHILNKKYRGRYEKLLMGNRQAQTVAVQDNVLAFGIPLKNTKKTLHQQLPNYGIHMGE</sequence>
<keyword evidence="2" id="KW-0004">4Fe-4S</keyword>
<dbReference type="SFLD" id="SFLDG01063">
    <property type="entry name" value="activating_enzymes__group_1"/>
    <property type="match status" value="1"/>
</dbReference>
<accession>A0A285T376</accession>
<evidence type="ECO:0000256" key="1">
    <source>
        <dbReference type="ARBA" id="ARBA00001966"/>
    </source>
</evidence>
<keyword evidence="8" id="KW-1185">Reference proteome</keyword>